<dbReference type="InterPro" id="IPR001245">
    <property type="entry name" value="Ser-Thr/Tyr_kinase_cat_dom"/>
</dbReference>
<evidence type="ECO:0000313" key="4">
    <source>
        <dbReference type="Proteomes" id="UP000022910"/>
    </source>
</evidence>
<dbReference type="GO" id="GO:0005524">
    <property type="term" value="F:ATP binding"/>
    <property type="evidence" value="ECO:0007669"/>
    <property type="project" value="InterPro"/>
</dbReference>
<dbReference type="HOGENOM" id="CLU_000288_7_8_1"/>
<evidence type="ECO:0000259" key="2">
    <source>
        <dbReference type="PROSITE" id="PS50011"/>
    </source>
</evidence>
<name>A0A015MZK9_RHIIW</name>
<sequence>MSSQDYDIESQNDEVESQNGDIESQDDDSESQDDNQDDDQDNDIECKYCGEKCIFDNWCKPCQINNLKQNFTNWTSGNEKVDELIQEIQMKINNYDDIIVEWIPHNQFNNIKEISKDDSITLYSALWPNNKNVTLKCIHNSQNITDEFLNEVKSYPIVNYENNKIYGISQDPDTKDYIIVLQSNYCEICGEIYTNIYVEWCKSCQINNLNQNFVNWSSENKKIDESIQSMQMNIKSCQDLIVEWVPYNQFDDIKEINKDDSSTLYSALWMNGPLEYEYDKKEYERIPNKKVALKCLHNSQENINEFLKEVKSYIIDINKDEIIYGISRNPNTSDYIIVLRDDYCESCGVIYSKIDCKWCKPCQINNLKQNFTNRTSENEKIDELIQEMQMKINKPRDIIVEWIQYDQFNDIKEINKNDSAIIFTAIWIDGPLEYSYEKEHYERTSNYHEVILKCLLSSRNITNEFLNEVKSYTITINKYENNILLIYGISQNPDTKDYIIVLQNSYCKSCGNVCVYNWCQSCQINNLKQNFTNWTSGNEKVDELIQEMQMKIKTSNDLIVEWILYNQFSDIKEISKNDSTILYSAIWKDGSLNYDYEKEYERTPNYEVTLKCLLGSHDVTNEFLNEVKSYFIKADEKNDPKVYGISQNPDTKDYIIVFSDDFCGNCGEIYANMRERWCKLCHRNYLKQNFANCTSGNEKIDNFIQEMQSKISNYDDVIVEWIPYNQFNNIKEIGKGGFAVIYSAIWKDGPLEYDTYNVRWKRTPNKEVALKNLFNSQNISDEFLNEVKKYSIDNDENIIQIFGISQNPDTKDYIMVLQYAKGGDFNSYINKYIVNWVWQERLFALGDIIKGLKKIHKNNMVHRDFHTGNILSSFNEFNEYYINTKNPISNIYISDMGLCGEVNNVDKTKIFGVMPFVAPEVLKQKPYTKAADIYSFGMIMYFVATRRQPFANCAHDSILMINICNGIRPEINEQEAPKCYIDLMKRCWDSNPDNRPSAIEIEELIKLFISNENEEIKNQFEKADEYRIANLLSIENDQSTTHPHAYNISRCLNDIPNYDNISVEVFDFTE</sequence>
<dbReference type="InterPro" id="IPR011009">
    <property type="entry name" value="Kinase-like_dom_sf"/>
</dbReference>
<dbReference type="SMART" id="SM00220">
    <property type="entry name" value="S_TKc"/>
    <property type="match status" value="1"/>
</dbReference>
<protein>
    <submittedName>
        <fullName evidence="3">Ssk22p</fullName>
    </submittedName>
</protein>
<dbReference type="PROSITE" id="PS50011">
    <property type="entry name" value="PROTEIN_KINASE_DOM"/>
    <property type="match status" value="1"/>
</dbReference>
<evidence type="ECO:0000313" key="3">
    <source>
        <dbReference type="EMBL" id="EXX72213.1"/>
    </source>
</evidence>
<evidence type="ECO:0000256" key="1">
    <source>
        <dbReference type="SAM" id="MobiDB-lite"/>
    </source>
</evidence>
<dbReference type="Pfam" id="PF07714">
    <property type="entry name" value="PK_Tyr_Ser-Thr"/>
    <property type="match status" value="1"/>
</dbReference>
<dbReference type="EMBL" id="JEMT01015737">
    <property type="protein sequence ID" value="EXX72213.1"/>
    <property type="molecule type" value="Genomic_DNA"/>
</dbReference>
<dbReference type="AlphaFoldDB" id="A0A015MZK9"/>
<dbReference type="SUPFAM" id="SSF56112">
    <property type="entry name" value="Protein kinase-like (PK-like)"/>
    <property type="match status" value="1"/>
</dbReference>
<dbReference type="InterPro" id="IPR000719">
    <property type="entry name" value="Prot_kinase_dom"/>
</dbReference>
<feature type="compositionally biased region" description="Acidic residues" evidence="1">
    <location>
        <begin position="1"/>
        <end position="16"/>
    </location>
</feature>
<dbReference type="Gene3D" id="1.10.510.10">
    <property type="entry name" value="Transferase(Phosphotransferase) domain 1"/>
    <property type="match status" value="1"/>
</dbReference>
<accession>A0A015MZK9</accession>
<proteinExistence type="predicted"/>
<feature type="domain" description="Protein kinase" evidence="2">
    <location>
        <begin position="727"/>
        <end position="1009"/>
    </location>
</feature>
<dbReference type="InterPro" id="IPR051681">
    <property type="entry name" value="Ser/Thr_Kinases-Pseudokinases"/>
</dbReference>
<feature type="region of interest" description="Disordered" evidence="1">
    <location>
        <begin position="1"/>
        <end position="41"/>
    </location>
</feature>
<reference evidence="3 4" key="1">
    <citation type="submission" date="2014-02" db="EMBL/GenBank/DDBJ databases">
        <title>Single nucleus genome sequencing reveals high similarity among nuclei of an endomycorrhizal fungus.</title>
        <authorList>
            <person name="Lin K."/>
            <person name="Geurts R."/>
            <person name="Zhang Z."/>
            <person name="Limpens E."/>
            <person name="Saunders D.G."/>
            <person name="Mu D."/>
            <person name="Pang E."/>
            <person name="Cao H."/>
            <person name="Cha H."/>
            <person name="Lin T."/>
            <person name="Zhou Q."/>
            <person name="Shang Y."/>
            <person name="Li Y."/>
            <person name="Ivanov S."/>
            <person name="Sharma T."/>
            <person name="Velzen R.V."/>
            <person name="Ruijter N.D."/>
            <person name="Aanen D.K."/>
            <person name="Win J."/>
            <person name="Kamoun S."/>
            <person name="Bisseling T."/>
            <person name="Huang S."/>
        </authorList>
    </citation>
    <scope>NUCLEOTIDE SEQUENCE [LARGE SCALE GENOMIC DNA]</scope>
    <source>
        <strain evidence="4">DAOM197198w</strain>
    </source>
</reference>
<dbReference type="GO" id="GO:0004674">
    <property type="term" value="F:protein serine/threonine kinase activity"/>
    <property type="evidence" value="ECO:0007669"/>
    <property type="project" value="TreeGrafter"/>
</dbReference>
<organism evidence="3 4">
    <name type="scientific">Rhizophagus irregularis (strain DAOM 197198w)</name>
    <name type="common">Glomus intraradices</name>
    <dbReference type="NCBI Taxonomy" id="1432141"/>
    <lineage>
        <taxon>Eukaryota</taxon>
        <taxon>Fungi</taxon>
        <taxon>Fungi incertae sedis</taxon>
        <taxon>Mucoromycota</taxon>
        <taxon>Glomeromycotina</taxon>
        <taxon>Glomeromycetes</taxon>
        <taxon>Glomerales</taxon>
        <taxon>Glomeraceae</taxon>
        <taxon>Rhizophagus</taxon>
    </lineage>
</organism>
<dbReference type="PANTHER" id="PTHR44329">
    <property type="entry name" value="SERINE/THREONINE-PROTEIN KINASE TNNI3K-RELATED"/>
    <property type="match status" value="1"/>
</dbReference>
<comment type="caution">
    <text evidence="3">The sequence shown here is derived from an EMBL/GenBank/DDBJ whole genome shotgun (WGS) entry which is preliminary data.</text>
</comment>
<gene>
    <name evidence="3" type="ORF">RirG_071450</name>
</gene>
<keyword evidence="4" id="KW-1185">Reference proteome</keyword>
<feature type="compositionally biased region" description="Acidic residues" evidence="1">
    <location>
        <begin position="23"/>
        <end position="41"/>
    </location>
</feature>
<dbReference type="Proteomes" id="UP000022910">
    <property type="component" value="Unassembled WGS sequence"/>
</dbReference>